<protein>
    <submittedName>
        <fullName evidence="3">Glycosyl transferase, group 1</fullName>
    </submittedName>
</protein>
<feature type="domain" description="Glycosyl transferase family 1" evidence="1">
    <location>
        <begin position="194"/>
        <end position="355"/>
    </location>
</feature>
<dbReference type="EMBL" id="CP000514">
    <property type="protein sequence ID" value="ABM19689.1"/>
    <property type="molecule type" value="Genomic_DNA"/>
</dbReference>
<evidence type="ECO:0000259" key="1">
    <source>
        <dbReference type="Pfam" id="PF00534"/>
    </source>
</evidence>
<gene>
    <name evidence="3" type="ordered locus">Maqu_2614</name>
</gene>
<dbReference type="InterPro" id="IPR028098">
    <property type="entry name" value="Glyco_trans_4-like_N"/>
</dbReference>
<dbReference type="RefSeq" id="WP_011786060.1">
    <property type="nucleotide sequence ID" value="NC_008740.1"/>
</dbReference>
<sequence>MTQRHSRILLFVVNTPEFFLSHRLPIAIAAHKAGYEVHVASAEGDGVQAVLAHGFVHHSIGFARSGQNPWVEFRTLVSLVQVMRRVQPDIVHLITIKPVLYGGIAARLVRVPAVVSAVSGLGTVFLAHTWATRLRRWFIIELYKAAFKQRSLAVIFQNPDDRDTLISSGAIQSGDTRMIRGSGVSLDDYPCVTEPEGKPVAVMAARLLRNKGVVEFVGAARILRDRGVDVDMRLIGSPDLDNPASVTELELERWKSESVVTLMGYRKDIAHQYASSNIVCLPSYYGEGLPKSLVEAAACGRAVVTTDHPGCRDAILPDETGVLIPIKDSVALANAIQRLIENPDLRRKMGKAGRELAEEAFSIDQIVEQHLKIYDEVMATVRNGSLRQ</sequence>
<dbReference type="eggNOG" id="COG0438">
    <property type="taxonomic scope" value="Bacteria"/>
</dbReference>
<dbReference type="DNASU" id="4655183"/>
<dbReference type="GO" id="GO:0016757">
    <property type="term" value="F:glycosyltransferase activity"/>
    <property type="evidence" value="ECO:0007669"/>
    <property type="project" value="InterPro"/>
</dbReference>
<proteinExistence type="predicted"/>
<dbReference type="Pfam" id="PF00534">
    <property type="entry name" value="Glycos_transf_1"/>
    <property type="match status" value="1"/>
</dbReference>
<organism evidence="3 4">
    <name type="scientific">Marinobacter nauticus (strain ATCC 700491 / DSM 11845 / VT8)</name>
    <name type="common">Marinobacter aquaeolei</name>
    <dbReference type="NCBI Taxonomy" id="351348"/>
    <lineage>
        <taxon>Bacteria</taxon>
        <taxon>Pseudomonadati</taxon>
        <taxon>Pseudomonadota</taxon>
        <taxon>Gammaproteobacteria</taxon>
        <taxon>Pseudomonadales</taxon>
        <taxon>Marinobacteraceae</taxon>
        <taxon>Marinobacter</taxon>
    </lineage>
</organism>
<dbReference type="OrthoDB" id="9775208at2"/>
<dbReference type="STRING" id="351348.Maqu_2614"/>
<accession>A1U3X0</accession>
<evidence type="ECO:0000313" key="3">
    <source>
        <dbReference type="EMBL" id="ABM19689.1"/>
    </source>
</evidence>
<evidence type="ECO:0000259" key="2">
    <source>
        <dbReference type="Pfam" id="PF13477"/>
    </source>
</evidence>
<dbReference type="SUPFAM" id="SSF53756">
    <property type="entry name" value="UDP-Glycosyltransferase/glycogen phosphorylase"/>
    <property type="match status" value="1"/>
</dbReference>
<dbReference type="InterPro" id="IPR001296">
    <property type="entry name" value="Glyco_trans_1"/>
</dbReference>
<dbReference type="AlphaFoldDB" id="A1U3X0"/>
<feature type="domain" description="Glycosyltransferase subfamily 4-like N-terminal" evidence="2">
    <location>
        <begin position="10"/>
        <end position="158"/>
    </location>
</feature>
<reference evidence="4" key="1">
    <citation type="journal article" date="2011" name="Appl. Environ. Microbiol.">
        <title>Genomic potential of Marinobacter aquaeolei, a biogeochemical 'opportunitroph'.</title>
        <authorList>
            <person name="Singer E."/>
            <person name="Webb E.A."/>
            <person name="Nelson W.C."/>
            <person name="Heidelberg J.F."/>
            <person name="Ivanova N."/>
            <person name="Pati A."/>
            <person name="Edwards K.J."/>
        </authorList>
    </citation>
    <scope>NUCLEOTIDE SEQUENCE [LARGE SCALE GENOMIC DNA]</scope>
    <source>
        <strain evidence="4">ATCC 700491 / DSM 11845 / VT8</strain>
    </source>
</reference>
<dbReference type="KEGG" id="maq:Maqu_2614"/>
<dbReference type="Pfam" id="PF13477">
    <property type="entry name" value="Glyco_trans_4_2"/>
    <property type="match status" value="1"/>
</dbReference>
<dbReference type="Gene3D" id="3.40.50.2000">
    <property type="entry name" value="Glycogen Phosphorylase B"/>
    <property type="match status" value="2"/>
</dbReference>
<dbReference type="PANTHER" id="PTHR12526:SF638">
    <property type="entry name" value="SPORE COAT PROTEIN SA"/>
    <property type="match status" value="1"/>
</dbReference>
<dbReference type="GO" id="GO:1901135">
    <property type="term" value="P:carbohydrate derivative metabolic process"/>
    <property type="evidence" value="ECO:0007669"/>
    <property type="project" value="UniProtKB-ARBA"/>
</dbReference>
<dbReference type="CAZy" id="GT4">
    <property type="family name" value="Glycosyltransferase Family 4"/>
</dbReference>
<name>A1U3X0_MARN8</name>
<dbReference type="Proteomes" id="UP000000998">
    <property type="component" value="Chromosome"/>
</dbReference>
<dbReference type="HOGENOM" id="CLU_009583_8_1_6"/>
<evidence type="ECO:0000313" key="4">
    <source>
        <dbReference type="Proteomes" id="UP000000998"/>
    </source>
</evidence>
<dbReference type="PANTHER" id="PTHR12526">
    <property type="entry name" value="GLYCOSYLTRANSFERASE"/>
    <property type="match status" value="1"/>
</dbReference>
<dbReference type="CDD" id="cd03808">
    <property type="entry name" value="GT4_CapM-like"/>
    <property type="match status" value="1"/>
</dbReference>
<keyword evidence="3" id="KW-0808">Transferase</keyword>